<dbReference type="GO" id="GO:0016435">
    <property type="term" value="F:rRNA (guanine) methyltransferase activity"/>
    <property type="evidence" value="ECO:0007669"/>
    <property type="project" value="TreeGrafter"/>
</dbReference>
<dbReference type="Pfam" id="PF08032">
    <property type="entry name" value="SpoU_sub_bind"/>
    <property type="match status" value="1"/>
</dbReference>
<dbReference type="Gene3D" id="3.40.1280.10">
    <property type="match status" value="1"/>
</dbReference>
<evidence type="ECO:0000256" key="7">
    <source>
        <dbReference type="SAM" id="MobiDB-lite"/>
    </source>
</evidence>
<dbReference type="AlphaFoldDB" id="A0A1D1VAE7"/>
<dbReference type="Pfam" id="PF00588">
    <property type="entry name" value="SpoU_methylase"/>
    <property type="match status" value="1"/>
</dbReference>
<dbReference type="SUPFAM" id="SSF75217">
    <property type="entry name" value="alpha/beta knot"/>
    <property type="match status" value="1"/>
</dbReference>
<dbReference type="InterPro" id="IPR047182">
    <property type="entry name" value="MRM1"/>
</dbReference>
<reference evidence="9 10" key="1">
    <citation type="journal article" date="2016" name="Nat. Commun.">
        <title>Extremotolerant tardigrade genome and improved radiotolerance of human cultured cells by tardigrade-unique protein.</title>
        <authorList>
            <person name="Hashimoto T."/>
            <person name="Horikawa D.D."/>
            <person name="Saito Y."/>
            <person name="Kuwahara H."/>
            <person name="Kozuka-Hata H."/>
            <person name="Shin-I T."/>
            <person name="Minakuchi Y."/>
            <person name="Ohishi K."/>
            <person name="Motoyama A."/>
            <person name="Aizu T."/>
            <person name="Enomoto A."/>
            <person name="Kondo K."/>
            <person name="Tanaka S."/>
            <person name="Hara Y."/>
            <person name="Koshikawa S."/>
            <person name="Sagara H."/>
            <person name="Miura T."/>
            <person name="Yokobori S."/>
            <person name="Miyagawa K."/>
            <person name="Suzuki Y."/>
            <person name="Kubo T."/>
            <person name="Oyama M."/>
            <person name="Kohara Y."/>
            <person name="Fujiyama A."/>
            <person name="Arakawa K."/>
            <person name="Katayama T."/>
            <person name="Toyoda A."/>
            <person name="Kunieda T."/>
        </authorList>
    </citation>
    <scope>NUCLEOTIDE SEQUENCE [LARGE SCALE GENOMIC DNA]</scope>
    <source>
        <strain evidence="9 10">YOKOZUNA-1</strain>
    </source>
</reference>
<accession>A0A1D1VAE7</accession>
<keyword evidence="10" id="KW-1185">Reference proteome</keyword>
<evidence type="ECO:0000313" key="9">
    <source>
        <dbReference type="EMBL" id="GAU98609.1"/>
    </source>
</evidence>
<dbReference type="InterPro" id="IPR013123">
    <property type="entry name" value="SpoU_subst-bd"/>
</dbReference>
<keyword evidence="2" id="KW-0489">Methyltransferase</keyword>
<dbReference type="SUPFAM" id="SSF55315">
    <property type="entry name" value="L30e-like"/>
    <property type="match status" value="1"/>
</dbReference>
<dbReference type="OrthoDB" id="270651at2759"/>
<feature type="compositionally biased region" description="Polar residues" evidence="7">
    <location>
        <begin position="13"/>
        <end position="30"/>
    </location>
</feature>
<keyword evidence="4" id="KW-0809">Transit peptide</keyword>
<evidence type="ECO:0000256" key="4">
    <source>
        <dbReference type="ARBA" id="ARBA00022946"/>
    </source>
</evidence>
<comment type="subcellular location">
    <subcellularLocation>
        <location evidence="1">Mitochondrion</location>
    </subcellularLocation>
</comment>
<feature type="region of interest" description="Disordered" evidence="7">
    <location>
        <begin position="1"/>
        <end position="30"/>
    </location>
</feature>
<evidence type="ECO:0000259" key="8">
    <source>
        <dbReference type="SMART" id="SM00967"/>
    </source>
</evidence>
<sequence length="455" mass="50671">MHACFRSTRRSFHTSARGSQATQTVGRSPNYSSARILNPSLGAKINISPTAFAVSPVLLRIVDLLRTSTFSAASRTFATAVYSEDLALRKDGSKDKRKQWVTGDLFETVHHSQPPEVAKLNVPTRGPNLSRSVTEKTIDEKDDIFDPSDVHRPKQPWPYNLQAQFTDAGRKRRSAGPKDDLRGGDVVFGTNPVLLALRQQRRNIYGLFITEAKSLSQEPEIKDILRICKERSIPVVQMQSAQLMRLSENRPHQGLCLDCTPYLPEEIDPSTLKEQKPNRRNQLWLFLDSVMDPMNLGAILRSGYFFGVDKFVLFNSCPPTSTVSKASAGVMEIAEMSTIRPKSIRSFFSVLKDQHWSITATCSKNELVQFSTAAKKGLESLEVRENTVLVIGNEHSGVNSDIIPFCDQVISVEPGNDQALDQANCLNVSVATGVILSQMAIKRKQQLQLNLKELT</sequence>
<feature type="domain" description="RNA 2-O ribose methyltransferase substrate binding" evidence="8">
    <location>
        <begin position="186"/>
        <end position="265"/>
    </location>
</feature>
<name>A0A1D1VAE7_RAMVA</name>
<keyword evidence="3" id="KW-0808">Transferase</keyword>
<dbReference type="EMBL" id="BDGG01000004">
    <property type="protein sequence ID" value="GAU98609.1"/>
    <property type="molecule type" value="Genomic_DNA"/>
</dbReference>
<proteinExistence type="predicted"/>
<evidence type="ECO:0000256" key="2">
    <source>
        <dbReference type="ARBA" id="ARBA00022603"/>
    </source>
</evidence>
<evidence type="ECO:0000256" key="3">
    <source>
        <dbReference type="ARBA" id="ARBA00022679"/>
    </source>
</evidence>
<dbReference type="PANTHER" id="PTHR46103:SF1">
    <property type="entry name" value="RRNA METHYLTRANSFERASE 1, MITOCHONDRIAL"/>
    <property type="match status" value="1"/>
</dbReference>
<evidence type="ECO:0000256" key="1">
    <source>
        <dbReference type="ARBA" id="ARBA00004173"/>
    </source>
</evidence>
<organism evidence="9 10">
    <name type="scientific">Ramazzottius varieornatus</name>
    <name type="common">Water bear</name>
    <name type="synonym">Tardigrade</name>
    <dbReference type="NCBI Taxonomy" id="947166"/>
    <lineage>
        <taxon>Eukaryota</taxon>
        <taxon>Metazoa</taxon>
        <taxon>Ecdysozoa</taxon>
        <taxon>Tardigrada</taxon>
        <taxon>Eutardigrada</taxon>
        <taxon>Parachela</taxon>
        <taxon>Hypsibioidea</taxon>
        <taxon>Ramazzottiidae</taxon>
        <taxon>Ramazzottius</taxon>
    </lineage>
</organism>
<evidence type="ECO:0000313" key="10">
    <source>
        <dbReference type="Proteomes" id="UP000186922"/>
    </source>
</evidence>
<dbReference type="Proteomes" id="UP000186922">
    <property type="component" value="Unassembled WGS sequence"/>
</dbReference>
<dbReference type="GO" id="GO:0005739">
    <property type="term" value="C:mitochondrion"/>
    <property type="evidence" value="ECO:0007669"/>
    <property type="project" value="UniProtKB-SubCell"/>
</dbReference>
<comment type="caution">
    <text evidence="9">The sequence shown here is derived from an EMBL/GenBank/DDBJ whole genome shotgun (WGS) entry which is preliminary data.</text>
</comment>
<dbReference type="SMART" id="SM00967">
    <property type="entry name" value="SpoU_sub_bind"/>
    <property type="match status" value="1"/>
</dbReference>
<evidence type="ECO:0000256" key="5">
    <source>
        <dbReference type="ARBA" id="ARBA00023128"/>
    </source>
</evidence>
<protein>
    <recommendedName>
        <fullName evidence="6">rRNA methyltransferase 1, mitochondrial</fullName>
    </recommendedName>
</protein>
<dbReference type="STRING" id="947166.A0A1D1VAE7"/>
<gene>
    <name evidence="9" type="primary">RvY_09733-1</name>
    <name evidence="9" type="synonym">RvY_09733.1</name>
    <name evidence="9" type="ORF">RvY_09733</name>
</gene>
<dbReference type="PANTHER" id="PTHR46103">
    <property type="entry name" value="RRNA METHYLTRANSFERASE 1, MITOCHONDRIAL"/>
    <property type="match status" value="1"/>
</dbReference>
<dbReference type="GO" id="GO:0003723">
    <property type="term" value="F:RNA binding"/>
    <property type="evidence" value="ECO:0007669"/>
    <property type="project" value="InterPro"/>
</dbReference>
<keyword evidence="5" id="KW-0496">Mitochondrion</keyword>
<dbReference type="InterPro" id="IPR029064">
    <property type="entry name" value="Ribosomal_eL30-like_sf"/>
</dbReference>
<dbReference type="InterPro" id="IPR029028">
    <property type="entry name" value="Alpha/beta_knot_MTases"/>
</dbReference>
<dbReference type="InterPro" id="IPR029026">
    <property type="entry name" value="tRNA_m1G_MTases_N"/>
</dbReference>
<dbReference type="InterPro" id="IPR001537">
    <property type="entry name" value="SpoU_MeTrfase"/>
</dbReference>
<evidence type="ECO:0000256" key="6">
    <source>
        <dbReference type="ARBA" id="ARBA00034881"/>
    </source>
</evidence>
<dbReference type="Gene3D" id="3.30.1330.30">
    <property type="match status" value="1"/>
</dbReference>